<comment type="caution">
    <text evidence="2">The sequence shown here is derived from an EMBL/GenBank/DDBJ whole genome shotgun (WGS) entry which is preliminary data.</text>
</comment>
<name>A0AAD8N1X1_9APIA</name>
<sequence length="422" mass="48523">MAIEEIRVKKTIPFDYLQKGLEMSFDQVERLKDIQLRGLQSRRKLCLVLDLDHTLLHTNFRQNPNINAASHDDIFEWKAMGKVYFTKLRPFVRNFLEEASHMFTLYVYTMGSRNYAHIVTDFLDPQGVYFGKRVISREDCTTPGQKGLDVVPVDPSAVVVLDDTEPVWKGYFANLLLIEKYDYFSQMELDESEEEGELSYALEVLTKLHSVYFDWYDNFMDCDVRELLDTRWEEIIDDQGVGMGTCASEMRCGKRERVDDQILISAFGSLLLLNHFVDSDSYYITHSQLRTEALGISLAAFSVFVPFLGKFLKGASQVDQASLPDGSEQVFLMPQNISNSIKEDFAWGTYILLHNTNTVSVLISVQGALCVRGYWNTPENISKRNALGWFEKQIKQIGLSNLKDTLYFRRAQDTDVHQTVHV</sequence>
<evidence type="ECO:0000313" key="3">
    <source>
        <dbReference type="Proteomes" id="UP001237642"/>
    </source>
</evidence>
<keyword evidence="3" id="KW-1185">Reference proteome</keyword>
<dbReference type="InterPro" id="IPR011947">
    <property type="entry name" value="FCP1_euk"/>
</dbReference>
<evidence type="ECO:0000313" key="2">
    <source>
        <dbReference type="EMBL" id="KAK1392732.1"/>
    </source>
</evidence>
<dbReference type="GO" id="GO:0005634">
    <property type="term" value="C:nucleus"/>
    <property type="evidence" value="ECO:0007669"/>
    <property type="project" value="InterPro"/>
</dbReference>
<feature type="domain" description="FCP1 homology" evidence="1">
    <location>
        <begin position="40"/>
        <end position="205"/>
    </location>
</feature>
<dbReference type="EMBL" id="JAUIZM010000003">
    <property type="protein sequence ID" value="KAK1392732.1"/>
    <property type="molecule type" value="Genomic_DNA"/>
</dbReference>
<dbReference type="NCBIfam" id="TIGR02250">
    <property type="entry name" value="FCP1_euk"/>
    <property type="match status" value="1"/>
</dbReference>
<dbReference type="Gene3D" id="3.40.50.1000">
    <property type="entry name" value="HAD superfamily/HAD-like"/>
    <property type="match status" value="1"/>
</dbReference>
<dbReference type="SMART" id="SM00577">
    <property type="entry name" value="CPDc"/>
    <property type="match status" value="1"/>
</dbReference>
<dbReference type="Proteomes" id="UP001237642">
    <property type="component" value="Unassembled WGS sequence"/>
</dbReference>
<accession>A0AAD8N1X1</accession>
<dbReference type="InterPro" id="IPR044970">
    <property type="entry name" value="CCB2"/>
</dbReference>
<dbReference type="PANTHER" id="PTHR36403:SF1">
    <property type="entry name" value="PROTEIN COFACTOR ASSEMBLY OF COMPLEX C SUBUNIT B CCB2, CHLOROPLASTIC"/>
    <property type="match status" value="1"/>
</dbReference>
<dbReference type="InterPro" id="IPR023214">
    <property type="entry name" value="HAD_sf"/>
</dbReference>
<reference evidence="2" key="1">
    <citation type="submission" date="2023-02" db="EMBL/GenBank/DDBJ databases">
        <title>Genome of toxic invasive species Heracleum sosnowskyi carries increased number of genes despite the absence of recent whole-genome duplications.</title>
        <authorList>
            <person name="Schelkunov M."/>
            <person name="Shtratnikova V."/>
            <person name="Makarenko M."/>
            <person name="Klepikova A."/>
            <person name="Omelchenko D."/>
            <person name="Novikova G."/>
            <person name="Obukhova E."/>
            <person name="Bogdanov V."/>
            <person name="Penin A."/>
            <person name="Logacheva M."/>
        </authorList>
    </citation>
    <scope>NUCLEOTIDE SEQUENCE</scope>
    <source>
        <strain evidence="2">Hsosn_3</strain>
        <tissue evidence="2">Leaf</tissue>
    </source>
</reference>
<dbReference type="Pfam" id="PF03031">
    <property type="entry name" value="NIF"/>
    <property type="match status" value="1"/>
</dbReference>
<gene>
    <name evidence="2" type="ORF">POM88_011788</name>
</gene>
<reference evidence="2" key="2">
    <citation type="submission" date="2023-05" db="EMBL/GenBank/DDBJ databases">
        <authorList>
            <person name="Schelkunov M.I."/>
        </authorList>
    </citation>
    <scope>NUCLEOTIDE SEQUENCE</scope>
    <source>
        <strain evidence="2">Hsosn_3</strain>
        <tissue evidence="2">Leaf</tissue>
    </source>
</reference>
<dbReference type="GO" id="GO:0010190">
    <property type="term" value="P:cytochrome b6f complex assembly"/>
    <property type="evidence" value="ECO:0007669"/>
    <property type="project" value="InterPro"/>
</dbReference>
<dbReference type="GO" id="GO:0004721">
    <property type="term" value="F:phosphoprotein phosphatase activity"/>
    <property type="evidence" value="ECO:0007669"/>
    <property type="project" value="InterPro"/>
</dbReference>
<dbReference type="Pfam" id="PF11152">
    <property type="entry name" value="CCB2_CCB4"/>
    <property type="match status" value="1"/>
</dbReference>
<organism evidence="2 3">
    <name type="scientific">Heracleum sosnowskyi</name>
    <dbReference type="NCBI Taxonomy" id="360622"/>
    <lineage>
        <taxon>Eukaryota</taxon>
        <taxon>Viridiplantae</taxon>
        <taxon>Streptophyta</taxon>
        <taxon>Embryophyta</taxon>
        <taxon>Tracheophyta</taxon>
        <taxon>Spermatophyta</taxon>
        <taxon>Magnoliopsida</taxon>
        <taxon>eudicotyledons</taxon>
        <taxon>Gunneridae</taxon>
        <taxon>Pentapetalae</taxon>
        <taxon>asterids</taxon>
        <taxon>campanulids</taxon>
        <taxon>Apiales</taxon>
        <taxon>Apiaceae</taxon>
        <taxon>Apioideae</taxon>
        <taxon>apioid superclade</taxon>
        <taxon>Tordylieae</taxon>
        <taxon>Tordyliinae</taxon>
        <taxon>Heracleum</taxon>
    </lineage>
</organism>
<protein>
    <recommendedName>
        <fullName evidence="1">FCP1 homology domain-containing protein</fullName>
    </recommendedName>
</protein>
<dbReference type="InterPro" id="IPR004274">
    <property type="entry name" value="FCP1_dom"/>
</dbReference>
<dbReference type="InterPro" id="IPR036412">
    <property type="entry name" value="HAD-like_sf"/>
</dbReference>
<dbReference type="AlphaFoldDB" id="A0AAD8N1X1"/>
<dbReference type="PANTHER" id="PTHR36403">
    <property type="entry name" value="PROTEIN COFACTOR ASSEMBLY OF COMPLEX C SUBUNIT B CCB2, CHLOROPLASTIC"/>
    <property type="match status" value="1"/>
</dbReference>
<dbReference type="InterPro" id="IPR021325">
    <property type="entry name" value="CCB2/CCB4"/>
</dbReference>
<evidence type="ECO:0000259" key="1">
    <source>
        <dbReference type="PROSITE" id="PS50969"/>
    </source>
</evidence>
<dbReference type="PROSITE" id="PS50969">
    <property type="entry name" value="FCP1"/>
    <property type="match status" value="1"/>
</dbReference>
<dbReference type="CDD" id="cd07521">
    <property type="entry name" value="HAD_FCP1-like"/>
    <property type="match status" value="1"/>
</dbReference>
<dbReference type="SUPFAM" id="SSF56784">
    <property type="entry name" value="HAD-like"/>
    <property type="match status" value="1"/>
</dbReference>
<proteinExistence type="predicted"/>